<dbReference type="InterPro" id="IPR005172">
    <property type="entry name" value="CRC"/>
</dbReference>
<dbReference type="PANTHER" id="PTHR46159">
    <property type="entry name" value="PROTEIN TESMIN/TSO1-LIKE CXC 2"/>
    <property type="match status" value="1"/>
</dbReference>
<accession>A0AAV0HJY0</accession>
<sequence>MMDELSTPDNKRQPDASSSSVSQLETSPFFNYINNLSPLELVKFRNKTGVGLQAFDSQSFRTPSPISTSEQLKFVNSSARCQGSVVARSSSKLRELPEFDITPQELECLASKNEVVKADVAAQEPPEGKLECISAERLSYDSKRNLRRITRSRGNKDEMEHDWVSVISELADVLTLDSLSILEKEEDPELKEQQKVLLNPMEESNFVSDVLQSPQEFDQMGENQKEDNVHGARSKELVVCDASVKTGLQQKQHKARRRCLIFEMAGSQKRKSRVDGTMSSSSSLDEKEEDTCLSRKGNVLHLRSLVTSSEVVKAQCLSNQKNTNLVESKQNVPESSIVPEWGDSSSPKRKRLKVVHIKKCNCKRSKCLKLYCECFAAGLYCMESCSCQGCSNNPANETAVLATRHLIFSRNPLAFEPKVMTRLGGEMNAATPASARHKKGCNCRKSHCLKKYCECFEGGVGCSPSCRCRECRNSFGSSNGNPLLHLISHVHCFSAMNMCCLPAVFCLRP</sequence>
<keyword evidence="3" id="KW-0539">Nucleus</keyword>
<dbReference type="GO" id="GO:0003700">
    <property type="term" value="F:DNA-binding transcription factor activity"/>
    <property type="evidence" value="ECO:0007669"/>
    <property type="project" value="InterPro"/>
</dbReference>
<feature type="non-terminal residue" evidence="6">
    <location>
        <position position="509"/>
    </location>
</feature>
<comment type="caution">
    <text evidence="6">The sequence shown here is derived from an EMBL/GenBank/DDBJ whole genome shotgun (WGS) entry which is preliminary data.</text>
</comment>
<evidence type="ECO:0000256" key="4">
    <source>
        <dbReference type="SAM" id="MobiDB-lite"/>
    </source>
</evidence>
<dbReference type="InterPro" id="IPR033467">
    <property type="entry name" value="Tesmin/TSO1-like_CXC"/>
</dbReference>
<dbReference type="SMART" id="SM01114">
    <property type="entry name" value="CXC"/>
    <property type="match status" value="2"/>
</dbReference>
<dbReference type="AlphaFoldDB" id="A0AAV0HJY0"/>
<dbReference type="PANTHER" id="PTHR46159:SF15">
    <property type="entry name" value="CRC DOMAIN-CONTAINING PROTEIN"/>
    <property type="match status" value="1"/>
</dbReference>
<feature type="domain" description="CRC" evidence="5">
    <location>
        <begin position="356"/>
        <end position="476"/>
    </location>
</feature>
<dbReference type="PROSITE" id="PS51634">
    <property type="entry name" value="CRC"/>
    <property type="match status" value="1"/>
</dbReference>
<dbReference type="Pfam" id="PF03638">
    <property type="entry name" value="TCR"/>
    <property type="match status" value="2"/>
</dbReference>
<evidence type="ECO:0000313" key="7">
    <source>
        <dbReference type="Proteomes" id="UP001154282"/>
    </source>
</evidence>
<keyword evidence="7" id="KW-1185">Reference proteome</keyword>
<reference evidence="6" key="1">
    <citation type="submission" date="2022-08" db="EMBL/GenBank/DDBJ databases">
        <authorList>
            <person name="Gutierrez-Valencia J."/>
        </authorList>
    </citation>
    <scope>NUCLEOTIDE SEQUENCE</scope>
</reference>
<gene>
    <name evidence="6" type="ORF">LITE_LOCUS4420</name>
</gene>
<protein>
    <recommendedName>
        <fullName evidence="5">CRC domain-containing protein</fullName>
    </recommendedName>
</protein>
<dbReference type="EMBL" id="CAMGYJ010000002">
    <property type="protein sequence ID" value="CAI0384500.1"/>
    <property type="molecule type" value="Genomic_DNA"/>
</dbReference>
<organism evidence="6 7">
    <name type="scientific">Linum tenue</name>
    <dbReference type="NCBI Taxonomy" id="586396"/>
    <lineage>
        <taxon>Eukaryota</taxon>
        <taxon>Viridiplantae</taxon>
        <taxon>Streptophyta</taxon>
        <taxon>Embryophyta</taxon>
        <taxon>Tracheophyta</taxon>
        <taxon>Spermatophyta</taxon>
        <taxon>Magnoliopsida</taxon>
        <taxon>eudicotyledons</taxon>
        <taxon>Gunneridae</taxon>
        <taxon>Pentapetalae</taxon>
        <taxon>rosids</taxon>
        <taxon>fabids</taxon>
        <taxon>Malpighiales</taxon>
        <taxon>Linaceae</taxon>
        <taxon>Linum</taxon>
    </lineage>
</organism>
<evidence type="ECO:0000259" key="5">
    <source>
        <dbReference type="PROSITE" id="PS51634"/>
    </source>
</evidence>
<evidence type="ECO:0000313" key="6">
    <source>
        <dbReference type="EMBL" id="CAI0384500.1"/>
    </source>
</evidence>
<evidence type="ECO:0000256" key="1">
    <source>
        <dbReference type="ARBA" id="ARBA00004123"/>
    </source>
</evidence>
<dbReference type="Proteomes" id="UP001154282">
    <property type="component" value="Unassembled WGS sequence"/>
</dbReference>
<name>A0AAV0HJY0_9ROSI</name>
<comment type="similarity">
    <text evidence="2">Belongs to the lin-54 family.</text>
</comment>
<comment type="subcellular location">
    <subcellularLocation>
        <location evidence="1">Nucleus</location>
    </subcellularLocation>
</comment>
<evidence type="ECO:0000256" key="2">
    <source>
        <dbReference type="ARBA" id="ARBA00007267"/>
    </source>
</evidence>
<feature type="region of interest" description="Disordered" evidence="4">
    <location>
        <begin position="1"/>
        <end position="23"/>
    </location>
</feature>
<proteinExistence type="inferred from homology"/>
<dbReference type="GO" id="GO:0005634">
    <property type="term" value="C:nucleus"/>
    <property type="evidence" value="ECO:0007669"/>
    <property type="project" value="UniProtKB-SubCell"/>
</dbReference>
<dbReference type="InterPro" id="IPR044522">
    <property type="entry name" value="TSO1-like"/>
</dbReference>
<evidence type="ECO:0000256" key="3">
    <source>
        <dbReference type="ARBA" id="ARBA00023242"/>
    </source>
</evidence>